<gene>
    <name evidence="3" type="primary">AUGUSTUS-3.0.2_14928</name>
    <name evidence="3" type="ORF">TcasGA2_TC014928</name>
</gene>
<protein>
    <submittedName>
        <fullName evidence="3">Uncharacterized protein</fullName>
    </submittedName>
</protein>
<proteinExistence type="predicted"/>
<sequence>MNIKYSLVVLVLAVFQQIACDCGCLKCSKHLQVISPPSAPYKVILKGVPSFPEGYRHAYAPQYDYPLNAASVMSQPCQPVFAYKYKLQAPLPPPGKPLAPPMTGLVAKPDRIVIQQTAPSCPVYIDDGACDDAPNTAPPCHSIFQQPMYQQPMPLQAMKLVPFRPRMRPVLEPISSDFYNSLYDCRYKNRKKRELPIFKNSLEFLLKLLPGFLRFPLEQTFKSFKYHGNKHKPKYQLVSYPVYEPSETPFLQKLLRLNSGRAKRSVILDDDEISLPFLRVTDVEDEDEEEEEESGEMIVDPREEFLKPLNFNHLLPQNPIFYLLNTPIRLLHHFHKFGQQISPVFKSVPHVLIHSKRYLRNFGRHLRNDVLNIASNIIGDFDDVESHYTMPKYRFRRDLAQQYEPEYSLVFGNQTKERKKRYILKVVDEDEVEAFLREKLGDFVGTTKRPKKKKEKESNKKKLLVERLSSKLIIDNKGRPFIEINGTKRPLFFNKQEEEQNEDKKDRLLEKIKRPSLFSKKKTEENPRKDESLEDMKDKINSIILQARERVTQTPPTPNIPTQIIKDRINQILSEIQDLLTSDFDKYSSIYSNLYKLQNFKDLLVIDWKKILTEEKHNDIPSKIRLLDEFKEMQALRDKSVQDIASVLSSGSTFMTKKLIKMLVRLQKLQCVIYRVVEDFGEKIKMGTEFDVRKEIRYVDYLTGLQFVKQAMSDLEDDLKAERDKALENELAVLDGLRKLSEGKHEARKVQDETQLLWEIRNIDKLQKDTIEEMNEKIGRGLKVRKELKILFDLLRQLEACEEKQKKLIEGLGEKSSNSEEEEASQEFVVQKRPKTRRKIVQNTNFSRNRNLPHRTIIEDKKPVKLVSNGYTMTAYKVSDGFD</sequence>
<evidence type="ECO:0000313" key="3">
    <source>
        <dbReference type="EMBL" id="EFA04873.1"/>
    </source>
</evidence>
<dbReference type="InParanoid" id="D2A3X4"/>
<evidence type="ECO:0000313" key="4">
    <source>
        <dbReference type="Proteomes" id="UP000007266"/>
    </source>
</evidence>
<dbReference type="AlphaFoldDB" id="D2A3X4"/>
<dbReference type="Proteomes" id="UP000007266">
    <property type="component" value="Linkage group 6"/>
</dbReference>
<dbReference type="HOGENOM" id="CLU_326364_0_0_1"/>
<evidence type="ECO:0000256" key="1">
    <source>
        <dbReference type="SAM" id="MobiDB-lite"/>
    </source>
</evidence>
<feature type="signal peptide" evidence="2">
    <location>
        <begin position="1"/>
        <end position="20"/>
    </location>
</feature>
<feature type="region of interest" description="Disordered" evidence="1">
    <location>
        <begin position="811"/>
        <end position="835"/>
    </location>
</feature>
<organism evidence="3 4">
    <name type="scientific">Tribolium castaneum</name>
    <name type="common">Red flour beetle</name>
    <dbReference type="NCBI Taxonomy" id="7070"/>
    <lineage>
        <taxon>Eukaryota</taxon>
        <taxon>Metazoa</taxon>
        <taxon>Ecdysozoa</taxon>
        <taxon>Arthropoda</taxon>
        <taxon>Hexapoda</taxon>
        <taxon>Insecta</taxon>
        <taxon>Pterygota</taxon>
        <taxon>Neoptera</taxon>
        <taxon>Endopterygota</taxon>
        <taxon>Coleoptera</taxon>
        <taxon>Polyphaga</taxon>
        <taxon>Cucujiformia</taxon>
        <taxon>Tenebrionidae</taxon>
        <taxon>Tenebrionidae incertae sedis</taxon>
        <taxon>Tribolium</taxon>
    </lineage>
</organism>
<feature type="chain" id="PRO_5003027434" evidence="2">
    <location>
        <begin position="21"/>
        <end position="883"/>
    </location>
</feature>
<reference evidence="3 4" key="1">
    <citation type="journal article" date="2008" name="Nature">
        <title>The genome of the model beetle and pest Tribolium castaneum.</title>
        <authorList>
            <consortium name="Tribolium Genome Sequencing Consortium"/>
            <person name="Richards S."/>
            <person name="Gibbs R.A."/>
            <person name="Weinstock G.M."/>
            <person name="Brown S.J."/>
            <person name="Denell R."/>
            <person name="Beeman R.W."/>
            <person name="Gibbs R."/>
            <person name="Beeman R.W."/>
            <person name="Brown S.J."/>
            <person name="Bucher G."/>
            <person name="Friedrich M."/>
            <person name="Grimmelikhuijzen C.J."/>
            <person name="Klingler M."/>
            <person name="Lorenzen M."/>
            <person name="Richards S."/>
            <person name="Roth S."/>
            <person name="Schroder R."/>
            <person name="Tautz D."/>
            <person name="Zdobnov E.M."/>
            <person name="Muzny D."/>
            <person name="Gibbs R.A."/>
            <person name="Weinstock G.M."/>
            <person name="Attaway T."/>
            <person name="Bell S."/>
            <person name="Buhay C.J."/>
            <person name="Chandrabose M.N."/>
            <person name="Chavez D."/>
            <person name="Clerk-Blankenburg K.P."/>
            <person name="Cree A."/>
            <person name="Dao M."/>
            <person name="Davis C."/>
            <person name="Chacko J."/>
            <person name="Dinh H."/>
            <person name="Dugan-Rocha S."/>
            <person name="Fowler G."/>
            <person name="Garner T.T."/>
            <person name="Garnes J."/>
            <person name="Gnirke A."/>
            <person name="Hawes A."/>
            <person name="Hernandez J."/>
            <person name="Hines S."/>
            <person name="Holder M."/>
            <person name="Hume J."/>
            <person name="Jhangiani S.N."/>
            <person name="Joshi V."/>
            <person name="Khan Z.M."/>
            <person name="Jackson L."/>
            <person name="Kovar C."/>
            <person name="Kowis A."/>
            <person name="Lee S."/>
            <person name="Lewis L.R."/>
            <person name="Margolis J."/>
            <person name="Morgan M."/>
            <person name="Nazareth L.V."/>
            <person name="Nguyen N."/>
            <person name="Okwuonu G."/>
            <person name="Parker D."/>
            <person name="Richards S."/>
            <person name="Ruiz S.J."/>
            <person name="Santibanez J."/>
            <person name="Savard J."/>
            <person name="Scherer S.E."/>
            <person name="Schneider B."/>
            <person name="Sodergren E."/>
            <person name="Tautz D."/>
            <person name="Vattahil S."/>
            <person name="Villasana D."/>
            <person name="White C.S."/>
            <person name="Wright R."/>
            <person name="Park Y."/>
            <person name="Beeman R.W."/>
            <person name="Lord J."/>
            <person name="Oppert B."/>
            <person name="Lorenzen M."/>
            <person name="Brown S."/>
            <person name="Wang L."/>
            <person name="Savard J."/>
            <person name="Tautz D."/>
            <person name="Richards S."/>
            <person name="Weinstock G."/>
            <person name="Gibbs R.A."/>
            <person name="Liu Y."/>
            <person name="Worley K."/>
            <person name="Weinstock G."/>
            <person name="Elsik C.G."/>
            <person name="Reese J.T."/>
            <person name="Elhaik E."/>
            <person name="Landan G."/>
            <person name="Graur D."/>
            <person name="Arensburger P."/>
            <person name="Atkinson P."/>
            <person name="Beeman R.W."/>
            <person name="Beidler J."/>
            <person name="Brown S.J."/>
            <person name="Demuth J.P."/>
            <person name="Drury D.W."/>
            <person name="Du Y.Z."/>
            <person name="Fujiwara H."/>
            <person name="Lorenzen M."/>
            <person name="Maselli V."/>
            <person name="Osanai M."/>
            <person name="Park Y."/>
            <person name="Robertson H.M."/>
            <person name="Tu Z."/>
            <person name="Wang J.J."/>
            <person name="Wang S."/>
            <person name="Richards S."/>
            <person name="Song H."/>
            <person name="Zhang L."/>
            <person name="Sodergren E."/>
            <person name="Werner D."/>
            <person name="Stanke M."/>
            <person name="Morgenstern B."/>
            <person name="Solovyev V."/>
            <person name="Kosarev P."/>
            <person name="Brown G."/>
            <person name="Chen H.C."/>
            <person name="Ermolaeva O."/>
            <person name="Hlavina W."/>
            <person name="Kapustin Y."/>
            <person name="Kiryutin B."/>
            <person name="Kitts P."/>
            <person name="Maglott D."/>
            <person name="Pruitt K."/>
            <person name="Sapojnikov V."/>
            <person name="Souvorov A."/>
            <person name="Mackey A.J."/>
            <person name="Waterhouse R.M."/>
            <person name="Wyder S."/>
            <person name="Zdobnov E.M."/>
            <person name="Zdobnov E.M."/>
            <person name="Wyder S."/>
            <person name="Kriventseva E.V."/>
            <person name="Kadowaki T."/>
            <person name="Bork P."/>
            <person name="Aranda M."/>
            <person name="Bao R."/>
            <person name="Beermann A."/>
            <person name="Berns N."/>
            <person name="Bolognesi R."/>
            <person name="Bonneton F."/>
            <person name="Bopp D."/>
            <person name="Brown S.J."/>
            <person name="Bucher G."/>
            <person name="Butts T."/>
            <person name="Chaumot A."/>
            <person name="Denell R.E."/>
            <person name="Ferrier D.E."/>
            <person name="Friedrich M."/>
            <person name="Gordon C.M."/>
            <person name="Jindra M."/>
            <person name="Klingler M."/>
            <person name="Lan Q."/>
            <person name="Lattorff H.M."/>
            <person name="Laudet V."/>
            <person name="von Levetsow C."/>
            <person name="Liu Z."/>
            <person name="Lutz R."/>
            <person name="Lynch J.A."/>
            <person name="da Fonseca R.N."/>
            <person name="Posnien N."/>
            <person name="Reuter R."/>
            <person name="Roth S."/>
            <person name="Savard J."/>
            <person name="Schinko J.B."/>
            <person name="Schmitt C."/>
            <person name="Schoppmeier M."/>
            <person name="Schroder R."/>
            <person name="Shippy T.D."/>
            <person name="Simonnet F."/>
            <person name="Marques-Souza H."/>
            <person name="Tautz D."/>
            <person name="Tomoyasu Y."/>
            <person name="Trauner J."/>
            <person name="Van der Zee M."/>
            <person name="Vervoort M."/>
            <person name="Wittkopp N."/>
            <person name="Wimmer E.A."/>
            <person name="Yang X."/>
            <person name="Jones A.K."/>
            <person name="Sattelle D.B."/>
            <person name="Ebert P.R."/>
            <person name="Nelson D."/>
            <person name="Scott J.G."/>
            <person name="Beeman R.W."/>
            <person name="Muthukrishnan S."/>
            <person name="Kramer K.J."/>
            <person name="Arakane Y."/>
            <person name="Beeman R.W."/>
            <person name="Zhu Q."/>
            <person name="Hogenkamp D."/>
            <person name="Dixit R."/>
            <person name="Oppert B."/>
            <person name="Jiang H."/>
            <person name="Zou Z."/>
            <person name="Marshall J."/>
            <person name="Elpidina E."/>
            <person name="Vinokurov K."/>
            <person name="Oppert C."/>
            <person name="Zou Z."/>
            <person name="Evans J."/>
            <person name="Lu Z."/>
            <person name="Zhao P."/>
            <person name="Sumathipala N."/>
            <person name="Altincicek B."/>
            <person name="Vilcinskas A."/>
            <person name="Williams M."/>
            <person name="Hultmark D."/>
            <person name="Hetru C."/>
            <person name="Jiang H."/>
            <person name="Grimmelikhuijzen C.J."/>
            <person name="Hauser F."/>
            <person name="Cazzamali G."/>
            <person name="Williamson M."/>
            <person name="Park Y."/>
            <person name="Li B."/>
            <person name="Tanaka Y."/>
            <person name="Predel R."/>
            <person name="Neupert S."/>
            <person name="Schachtner J."/>
            <person name="Verleyen P."/>
            <person name="Raible F."/>
            <person name="Bork P."/>
            <person name="Friedrich M."/>
            <person name="Walden K.K."/>
            <person name="Robertson H.M."/>
            <person name="Angeli S."/>
            <person name="Foret S."/>
            <person name="Bucher G."/>
            <person name="Schuetz S."/>
            <person name="Maleszka R."/>
            <person name="Wimmer E.A."/>
            <person name="Beeman R.W."/>
            <person name="Lorenzen M."/>
            <person name="Tomoyasu Y."/>
            <person name="Miller S.C."/>
            <person name="Grossmann D."/>
            <person name="Bucher G."/>
        </authorList>
    </citation>
    <scope>NUCLEOTIDE SEQUENCE [LARGE SCALE GENOMIC DNA]</scope>
    <source>
        <strain evidence="3 4">Georgia GA2</strain>
    </source>
</reference>
<evidence type="ECO:0000256" key="2">
    <source>
        <dbReference type="SAM" id="SignalP"/>
    </source>
</evidence>
<reference evidence="3 4" key="2">
    <citation type="journal article" date="2010" name="Nucleic Acids Res.">
        <title>BeetleBase in 2010: revisions to provide comprehensive genomic information for Tribolium castaneum.</title>
        <authorList>
            <person name="Kim H.S."/>
            <person name="Murphy T."/>
            <person name="Xia J."/>
            <person name="Caragea D."/>
            <person name="Park Y."/>
            <person name="Beeman R.W."/>
            <person name="Lorenzen M.D."/>
            <person name="Butcher S."/>
            <person name="Manak J.R."/>
            <person name="Brown S.J."/>
        </authorList>
    </citation>
    <scope>GENOME REANNOTATION</scope>
    <source>
        <strain evidence="3 4">Georgia GA2</strain>
    </source>
</reference>
<keyword evidence="4" id="KW-1185">Reference proteome</keyword>
<dbReference type="EMBL" id="KQ971348">
    <property type="protein sequence ID" value="EFA04873.1"/>
    <property type="molecule type" value="Genomic_DNA"/>
</dbReference>
<accession>D2A3X4</accession>
<name>D2A3X4_TRICA</name>
<keyword evidence="2" id="KW-0732">Signal</keyword>